<name>A0ABU9MZN7_9GAMM</name>
<evidence type="ECO:0000256" key="10">
    <source>
        <dbReference type="SAM" id="SignalP"/>
    </source>
</evidence>
<dbReference type="Pfam" id="PF01752">
    <property type="entry name" value="Peptidase_M9"/>
    <property type="match status" value="1"/>
</dbReference>
<proteinExistence type="predicted"/>
<dbReference type="GO" id="GO:0004222">
    <property type="term" value="F:metalloendopeptidase activity"/>
    <property type="evidence" value="ECO:0007669"/>
    <property type="project" value="UniProtKB-EC"/>
</dbReference>
<evidence type="ECO:0000256" key="7">
    <source>
        <dbReference type="ARBA" id="ARBA00022801"/>
    </source>
</evidence>
<dbReference type="PANTHER" id="PTHR13062">
    <property type="entry name" value="COLLAGENASE"/>
    <property type="match status" value="1"/>
</dbReference>
<protein>
    <submittedName>
        <fullName evidence="11">Collagenase</fullName>
        <ecNumber evidence="11">3.4.24.3</ecNumber>
    </submittedName>
</protein>
<evidence type="ECO:0000256" key="9">
    <source>
        <dbReference type="ARBA" id="ARBA00023049"/>
    </source>
</evidence>
<keyword evidence="12" id="KW-1185">Reference proteome</keyword>
<organism evidence="11 12">
    <name type="scientific">Pseudoalteromonas qingdaonensis</name>
    <dbReference type="NCBI Taxonomy" id="3131913"/>
    <lineage>
        <taxon>Bacteria</taxon>
        <taxon>Pseudomonadati</taxon>
        <taxon>Pseudomonadota</taxon>
        <taxon>Gammaproteobacteria</taxon>
        <taxon>Alteromonadales</taxon>
        <taxon>Pseudoalteromonadaceae</taxon>
        <taxon>Pseudoalteromonas</taxon>
    </lineage>
</organism>
<keyword evidence="4" id="KW-0645">Protease</keyword>
<evidence type="ECO:0000256" key="8">
    <source>
        <dbReference type="ARBA" id="ARBA00022833"/>
    </source>
</evidence>
<dbReference type="PRINTS" id="PR00931">
    <property type="entry name" value="MICOLLPTASE"/>
</dbReference>
<dbReference type="InterPro" id="IPR002169">
    <property type="entry name" value="Peptidase_M9A/M9B"/>
</dbReference>
<gene>
    <name evidence="11" type="ORF">WCN91_05465</name>
</gene>
<dbReference type="EMBL" id="JBCGCU010000004">
    <property type="protein sequence ID" value="MEM0514878.1"/>
    <property type="molecule type" value="Genomic_DNA"/>
</dbReference>
<evidence type="ECO:0000313" key="11">
    <source>
        <dbReference type="EMBL" id="MEM0514878.1"/>
    </source>
</evidence>
<keyword evidence="8" id="KW-0862">Zinc</keyword>
<dbReference type="RefSeq" id="WP_342677049.1">
    <property type="nucleotide sequence ID" value="NZ_JBCGCU010000004.1"/>
</dbReference>
<evidence type="ECO:0000256" key="5">
    <source>
        <dbReference type="ARBA" id="ARBA00022723"/>
    </source>
</evidence>
<evidence type="ECO:0000256" key="3">
    <source>
        <dbReference type="ARBA" id="ARBA00022525"/>
    </source>
</evidence>
<dbReference type="Gene3D" id="1.10.390.20">
    <property type="match status" value="1"/>
</dbReference>
<keyword evidence="5" id="KW-0479">Metal-binding</keyword>
<evidence type="ECO:0000256" key="1">
    <source>
        <dbReference type="ARBA" id="ARBA00001947"/>
    </source>
</evidence>
<feature type="signal peptide" evidence="10">
    <location>
        <begin position="1"/>
        <end position="22"/>
    </location>
</feature>
<accession>A0ABU9MZN7</accession>
<dbReference type="Proteomes" id="UP001447008">
    <property type="component" value="Unassembled WGS sequence"/>
</dbReference>
<comment type="caution">
    <text evidence="11">The sequence shown here is derived from an EMBL/GenBank/DDBJ whole genome shotgun (WGS) entry which is preliminary data.</text>
</comment>
<evidence type="ECO:0000313" key="12">
    <source>
        <dbReference type="Proteomes" id="UP001447008"/>
    </source>
</evidence>
<dbReference type="EC" id="3.4.24.3" evidence="11"/>
<evidence type="ECO:0000256" key="6">
    <source>
        <dbReference type="ARBA" id="ARBA00022729"/>
    </source>
</evidence>
<reference evidence="11 12" key="1">
    <citation type="submission" date="2024-03" db="EMBL/GenBank/DDBJ databases">
        <title>Pseudoalteromonas qingdaonensis sp. nov., isolated from the intestines of marine benthic organisms.</title>
        <authorList>
            <person name="Lin X."/>
            <person name="Fang S."/>
            <person name="Hu X."/>
        </authorList>
    </citation>
    <scope>NUCLEOTIDE SEQUENCE [LARGE SCALE GENOMIC DNA]</scope>
    <source>
        <strain evidence="11 12">YIC-827</strain>
    </source>
</reference>
<comment type="subcellular location">
    <subcellularLocation>
        <location evidence="2">Secreted</location>
    </subcellularLocation>
</comment>
<evidence type="ECO:0000256" key="4">
    <source>
        <dbReference type="ARBA" id="ARBA00022670"/>
    </source>
</evidence>
<dbReference type="PANTHER" id="PTHR13062:SF9">
    <property type="entry name" value="MICROBIAL COLLAGENASE"/>
    <property type="match status" value="1"/>
</dbReference>
<dbReference type="PROSITE" id="PS51257">
    <property type="entry name" value="PROKAR_LIPOPROTEIN"/>
    <property type="match status" value="1"/>
</dbReference>
<feature type="chain" id="PRO_5045177306" evidence="10">
    <location>
        <begin position="23"/>
        <end position="579"/>
    </location>
</feature>
<dbReference type="Gene3D" id="3.40.30.160">
    <property type="entry name" value="Collagenase ColT, N-terminal domain"/>
    <property type="match status" value="1"/>
</dbReference>
<keyword evidence="9" id="KW-0482">Metalloprotease</keyword>
<sequence length="579" mass="66646">MKKITALIALTLISACSTSVHKTPSTTDTYNYVDIWQSSPTLTPSDEAFGRAFEDTLTFISTQADARTVDWTALNNALYFLRAYSYKGDLDAIKESQLVALSSQLQALIERVEDAPKAQQQRFLEHYAVTLYRLLDTPELYDEAPQWLENTLNTIAKEQTQASLEGDYALWESYRALGFLAFSARDNEQLAQSISSDARLRQVLLKSIARGDWQQAHALWVLGYVHQLLAQEQQQLLDTQVWQALTKAESDKTQQQTLFSSIYLVNSFRGKSSCHDTFKGQCLEIDIDQALPINHECSERLFIRATSLDAEQLAYSCNRLTAQEEDFHTLLDTQYQPVANDHNQALRVVIFDQYADYNRYGQLLFDINTNNGGMYIEGTPSDPNNQATFYTFRAFWLEDANKVWNLNHEYVHYLDGRFNKYGGFGHFPAQLVWWSEGLAELVAKGKHNPKAYKAIAETPTSERPTLTEIFDTSYADSSRQIYQWSYLAIRYLAEQDLNGLRQLQQHLKGDFYQGYADTLAQLAAQHEDGFTAFLDNYPATEENAEDKAKHKINKLYRYLYRDYLMPKHLSYDEQHRHLF</sequence>
<comment type="cofactor">
    <cofactor evidence="1">
        <name>Zn(2+)</name>
        <dbReference type="ChEBI" id="CHEBI:29105"/>
    </cofactor>
</comment>
<evidence type="ECO:0000256" key="2">
    <source>
        <dbReference type="ARBA" id="ARBA00004613"/>
    </source>
</evidence>
<keyword evidence="7 11" id="KW-0378">Hydrolase</keyword>
<keyword evidence="6 10" id="KW-0732">Signal</keyword>
<keyword evidence="3" id="KW-0964">Secreted</keyword>